<reference evidence="1" key="1">
    <citation type="journal article" date="2015" name="Nature">
        <title>Complex archaea that bridge the gap between prokaryotes and eukaryotes.</title>
        <authorList>
            <person name="Spang A."/>
            <person name="Saw J.H."/>
            <person name="Jorgensen S.L."/>
            <person name="Zaremba-Niedzwiedzka K."/>
            <person name="Martijn J."/>
            <person name="Lind A.E."/>
            <person name="van Eijk R."/>
            <person name="Schleper C."/>
            <person name="Guy L."/>
            <person name="Ettema T.J."/>
        </authorList>
    </citation>
    <scope>NUCLEOTIDE SEQUENCE</scope>
</reference>
<gene>
    <name evidence="1" type="ORF">LCGC14_1235440</name>
</gene>
<accession>A0A0F9NPG7</accession>
<dbReference type="EMBL" id="LAZR01006630">
    <property type="protein sequence ID" value="KKM90755.1"/>
    <property type="molecule type" value="Genomic_DNA"/>
</dbReference>
<sequence length="44" mass="4897">MRVPIITTKAQFDAAYYTVIYCILFLPLENGSTGMVCKAILGRN</sequence>
<comment type="caution">
    <text evidence="1">The sequence shown here is derived from an EMBL/GenBank/DDBJ whole genome shotgun (WGS) entry which is preliminary data.</text>
</comment>
<proteinExistence type="predicted"/>
<organism evidence="1">
    <name type="scientific">marine sediment metagenome</name>
    <dbReference type="NCBI Taxonomy" id="412755"/>
    <lineage>
        <taxon>unclassified sequences</taxon>
        <taxon>metagenomes</taxon>
        <taxon>ecological metagenomes</taxon>
    </lineage>
</organism>
<evidence type="ECO:0000313" key="1">
    <source>
        <dbReference type="EMBL" id="KKM90755.1"/>
    </source>
</evidence>
<dbReference type="AlphaFoldDB" id="A0A0F9NPG7"/>
<protein>
    <submittedName>
        <fullName evidence="1">Uncharacterized protein</fullName>
    </submittedName>
</protein>
<name>A0A0F9NPG7_9ZZZZ</name>